<dbReference type="SMART" id="SM00220">
    <property type="entry name" value="S_TKc"/>
    <property type="match status" value="1"/>
</dbReference>
<dbReference type="Pfam" id="PF00069">
    <property type="entry name" value="Pkinase"/>
    <property type="match status" value="1"/>
</dbReference>
<dbReference type="GO" id="GO:0005524">
    <property type="term" value="F:ATP binding"/>
    <property type="evidence" value="ECO:0007669"/>
    <property type="project" value="InterPro"/>
</dbReference>
<dbReference type="KEGG" id="ngr:NAEGRDRAFT_62546"/>
<dbReference type="Gene3D" id="1.10.510.10">
    <property type="entry name" value="Transferase(Phosphotransferase) domain 1"/>
    <property type="match status" value="1"/>
</dbReference>
<dbReference type="Proteomes" id="UP000006671">
    <property type="component" value="Unassembled WGS sequence"/>
</dbReference>
<dbReference type="RefSeq" id="XP_002681892.1">
    <property type="nucleotide sequence ID" value="XM_002681846.1"/>
</dbReference>
<dbReference type="InterPro" id="IPR011009">
    <property type="entry name" value="Kinase-like_dom_sf"/>
</dbReference>
<sequence length="715" mass="82305">MANRIEAIVTNNSENNFDLQDPHKKRKRDVLLETNKTKKEASKKKKKEKTNEEKSVSISPQNEGKLAVALDILSRFYDIKEKSVGKPSQSKLESIIKENNISDLIMHDIENMKFPSHFSVRGKRLARIIQYTLYGFDVVLNKKQTNPLFEKKSGVITNIENLLNSYVKTCNITNLMKGLEQEGLTFNKNYTTFLQSKEQLFNDQSKLSSEEITTLTLQLVHGTMLSAIIPPFRDSSSNSEIELSRHYFSPIMSFTTLFDGCTGGSCSIKDYLRVGSLEQNLQSRIPDFRPDDHTLVSYRNSFKCIRIIREDSSEAYHSHTSHTDFIALISQMKLALSHAIRELIKEDFESWHEEIIVMGITTDRTESHLYSIHCSPEVKKQEIVPSNYQLTFIGSYKHNIISDRIQLVTRIITALIYPKMEDVNKYLTTMASEVRSTQKDVAFPKFFLGKPISYDQNYTIRKRSIMKQCSIEGTKYFVKYLSNNSNESMDRYRFLTLYASNNKKFSFTLAGTCMSGIFVSGDAFPNIMDVFIDFMVQLKHLTANLLTHNDIKPENVVLFDGRWFFIDFEIAKEYMVVENTYVDENNQPLKTESFSRDLQRVSSNLISPDSDIYSCGLILLELLNGKRLSAMEDNTILQKYLEQVHPRNQDEETILSILPHMLISDPAQRLCADDLLHLACSPSKAQRAKSSCRFLFYGQGSFQENFFQLLNRKDV</sequence>
<dbReference type="GeneID" id="8855150"/>
<dbReference type="InterPro" id="IPR008271">
    <property type="entry name" value="Ser/Thr_kinase_AS"/>
</dbReference>
<feature type="compositionally biased region" description="Polar residues" evidence="1">
    <location>
        <begin position="9"/>
        <end position="18"/>
    </location>
</feature>
<dbReference type="PROSITE" id="PS00108">
    <property type="entry name" value="PROTEIN_KINASE_ST"/>
    <property type="match status" value="1"/>
</dbReference>
<organism evidence="4">
    <name type="scientific">Naegleria gruberi</name>
    <name type="common">Amoeba</name>
    <dbReference type="NCBI Taxonomy" id="5762"/>
    <lineage>
        <taxon>Eukaryota</taxon>
        <taxon>Discoba</taxon>
        <taxon>Heterolobosea</taxon>
        <taxon>Tetramitia</taxon>
        <taxon>Eutetramitia</taxon>
        <taxon>Vahlkampfiidae</taxon>
        <taxon>Naegleria</taxon>
    </lineage>
</organism>
<feature type="domain" description="Protein kinase" evidence="2">
    <location>
        <begin position="417"/>
        <end position="680"/>
    </location>
</feature>
<name>D2V1E0_NAEGR</name>
<dbReference type="PANTHER" id="PTHR44167:SF24">
    <property type="entry name" value="SERINE_THREONINE-PROTEIN KINASE CHK2"/>
    <property type="match status" value="1"/>
</dbReference>
<dbReference type="InParanoid" id="D2V1E0"/>
<dbReference type="GO" id="GO:0004674">
    <property type="term" value="F:protein serine/threonine kinase activity"/>
    <property type="evidence" value="ECO:0007669"/>
    <property type="project" value="TreeGrafter"/>
</dbReference>
<dbReference type="InterPro" id="IPR000719">
    <property type="entry name" value="Prot_kinase_dom"/>
</dbReference>
<proteinExistence type="predicted"/>
<dbReference type="EMBL" id="GG738848">
    <property type="protein sequence ID" value="EFC49148.1"/>
    <property type="molecule type" value="Genomic_DNA"/>
</dbReference>
<dbReference type="GO" id="GO:0005634">
    <property type="term" value="C:nucleus"/>
    <property type="evidence" value="ECO:0007669"/>
    <property type="project" value="TreeGrafter"/>
</dbReference>
<evidence type="ECO:0000313" key="3">
    <source>
        <dbReference type="EMBL" id="EFC49148.1"/>
    </source>
</evidence>
<dbReference type="OrthoDB" id="2683627at2759"/>
<dbReference type="PANTHER" id="PTHR44167">
    <property type="entry name" value="OVARIAN-SPECIFIC SERINE/THREONINE-PROTEIN KINASE LOK-RELATED"/>
    <property type="match status" value="1"/>
</dbReference>
<dbReference type="SUPFAM" id="SSF56112">
    <property type="entry name" value="Protein kinase-like (PK-like)"/>
    <property type="match status" value="1"/>
</dbReference>
<dbReference type="VEuPathDB" id="AmoebaDB:NAEGRDRAFT_62546"/>
<reference evidence="3 4" key="1">
    <citation type="journal article" date="2010" name="Cell">
        <title>The genome of Naegleria gruberi illuminates early eukaryotic versatility.</title>
        <authorList>
            <person name="Fritz-Laylin L.K."/>
            <person name="Prochnik S.E."/>
            <person name="Ginger M.L."/>
            <person name="Dacks J.B."/>
            <person name="Carpenter M.L."/>
            <person name="Field M.C."/>
            <person name="Kuo A."/>
            <person name="Paredez A."/>
            <person name="Chapman J."/>
            <person name="Pham J."/>
            <person name="Shu S."/>
            <person name="Neupane R."/>
            <person name="Cipriano M."/>
            <person name="Mancuso J."/>
            <person name="Tu H."/>
            <person name="Salamov A."/>
            <person name="Lindquist E."/>
            <person name="Shapiro H."/>
            <person name="Lucas S."/>
            <person name="Grigoriev I.V."/>
            <person name="Cande W.Z."/>
            <person name="Fulton C."/>
            <person name="Rokhsar D.S."/>
            <person name="Dawson S.C."/>
        </authorList>
    </citation>
    <scope>NUCLEOTIDE SEQUENCE [LARGE SCALE GENOMIC DNA]</scope>
    <source>
        <strain evidence="3 4">NEG-M</strain>
    </source>
</reference>
<dbReference type="GO" id="GO:0044773">
    <property type="term" value="P:mitotic DNA damage checkpoint signaling"/>
    <property type="evidence" value="ECO:0007669"/>
    <property type="project" value="TreeGrafter"/>
</dbReference>
<dbReference type="PROSITE" id="PS50011">
    <property type="entry name" value="PROTEIN_KINASE_DOM"/>
    <property type="match status" value="1"/>
</dbReference>
<evidence type="ECO:0000256" key="1">
    <source>
        <dbReference type="SAM" id="MobiDB-lite"/>
    </source>
</evidence>
<feature type="compositionally biased region" description="Basic and acidic residues" evidence="1">
    <location>
        <begin position="29"/>
        <end position="40"/>
    </location>
</feature>
<evidence type="ECO:0000259" key="2">
    <source>
        <dbReference type="PROSITE" id="PS50011"/>
    </source>
</evidence>
<accession>D2V1E0</accession>
<dbReference type="AlphaFoldDB" id="D2V1E0"/>
<feature type="region of interest" description="Disordered" evidence="1">
    <location>
        <begin position="9"/>
        <end position="58"/>
    </location>
</feature>
<keyword evidence="4" id="KW-1185">Reference proteome</keyword>
<gene>
    <name evidence="3" type="ORF">NAEGRDRAFT_62546</name>
</gene>
<evidence type="ECO:0000313" key="4">
    <source>
        <dbReference type="Proteomes" id="UP000006671"/>
    </source>
</evidence>
<protein>
    <submittedName>
        <fullName evidence="3">Predicted protein</fullName>
    </submittedName>
</protein>